<reference evidence="2" key="1">
    <citation type="submission" date="2020-05" db="EMBL/GenBank/DDBJ databases">
        <title>Frigoriglobus tundricola gen. nov., sp. nov., a psychrotolerant cellulolytic planctomycete of the family Gemmataceae with two divergent copies of 16S rRNA gene.</title>
        <authorList>
            <person name="Kulichevskaya I.S."/>
            <person name="Ivanova A.A."/>
            <person name="Naumoff D.G."/>
            <person name="Beletsky A.V."/>
            <person name="Rijpstra W.I.C."/>
            <person name="Sinninghe Damste J.S."/>
            <person name="Mardanov A.V."/>
            <person name="Ravin N.V."/>
            <person name="Dedysh S.N."/>
        </authorList>
    </citation>
    <scope>NUCLEOTIDE SEQUENCE [LARGE SCALE GENOMIC DNA]</scope>
    <source>
        <strain evidence="2">PL17</strain>
    </source>
</reference>
<keyword evidence="2" id="KW-1185">Reference proteome</keyword>
<dbReference type="Proteomes" id="UP000503447">
    <property type="component" value="Chromosome"/>
</dbReference>
<gene>
    <name evidence="1" type="ORF">FTUN_8467</name>
</gene>
<organism evidence="1 2">
    <name type="scientific">Frigoriglobus tundricola</name>
    <dbReference type="NCBI Taxonomy" id="2774151"/>
    <lineage>
        <taxon>Bacteria</taxon>
        <taxon>Pseudomonadati</taxon>
        <taxon>Planctomycetota</taxon>
        <taxon>Planctomycetia</taxon>
        <taxon>Gemmatales</taxon>
        <taxon>Gemmataceae</taxon>
        <taxon>Frigoriglobus</taxon>
    </lineage>
</organism>
<protein>
    <recommendedName>
        <fullName evidence="3">Outer membrane protein beta-barrel domain-containing protein</fullName>
    </recommendedName>
</protein>
<name>A0A6M5Z3I7_9BACT</name>
<proteinExistence type="predicted"/>
<evidence type="ECO:0000313" key="1">
    <source>
        <dbReference type="EMBL" id="QJX00829.1"/>
    </source>
</evidence>
<evidence type="ECO:0008006" key="3">
    <source>
        <dbReference type="Google" id="ProtNLM"/>
    </source>
</evidence>
<dbReference type="RefSeq" id="WP_171475497.1">
    <property type="nucleotide sequence ID" value="NZ_CP053452.2"/>
</dbReference>
<accession>A0A6M5Z3I7</accession>
<dbReference type="KEGG" id="ftj:FTUN_8467"/>
<dbReference type="EMBL" id="CP053452">
    <property type="protein sequence ID" value="QJX00829.1"/>
    <property type="molecule type" value="Genomic_DNA"/>
</dbReference>
<dbReference type="AlphaFoldDB" id="A0A6M5Z3I7"/>
<evidence type="ECO:0000313" key="2">
    <source>
        <dbReference type="Proteomes" id="UP000503447"/>
    </source>
</evidence>
<sequence length="283" mass="31621">MYAPQRPTNEPGTHLGYVREDFGLQLPIWVGTTDRVSGNVSVRNYLFQTDTQLPDSGRSFPSSLTSIQTGLSYQHRFENNWTAGVNGSIGSASDKPFEGIREMNFGVSTFLVVPTFGGRDSWLFALSYQPTGQLSFPLPGVAYLWNPNPNFRMSIGLPFSIWWRPIETLVFNASYVPLTNVNARLTWTPIRTFSVFSGFEAGGASFLLADRTDYNERFRMNEDRLLAGLRVTPVRWATFEVSGGYLFDRRFFSSTSGGSASGQTDRINVAAGPYLAAGLWLRW</sequence>